<dbReference type="GO" id="GO:0005524">
    <property type="term" value="F:ATP binding"/>
    <property type="evidence" value="ECO:0007669"/>
    <property type="project" value="UniProtKB-KW"/>
</dbReference>
<dbReference type="OrthoDB" id="10255969at2759"/>
<sequence>MHKEGVLMGCCNERGVLRPLLSGSSAASRNGNSASRYQNNGDSSARYNRNKKRSGRKTGNKSANDISQRHITNSEQDDYDDFDDDDDDINVGYSTAASYWCCIFSEMLRKIGLLVWKNLLFRKRHWVVTALEIILPTLCAMILASMKTQAGGGSHIDFDVTGNQTTIFPGIKEDDLKLLLALKVSCTNCIVAYAPDTDQTKQVIQELASNLEGTKIDWQPFADEGEIEKLLASLSFNNTASGSLRAAIVFENGLEARSSSVSYKIRMVDDFHDTGYSFRGFSYQDLMEVLMNNLSFTEHVKHYAESGFSGFQVLIDKILAKRFTGQPITHSISLQAFPYPPYTISFDFNMLYFILLPQLFVLGFIFMVPSIIRSVVSEKETGIRTFCSYLIFIAGTAKA</sequence>
<protein>
    <submittedName>
        <fullName evidence="3">ATP-binding cassette sub-family A member 3</fullName>
    </submittedName>
</protein>
<evidence type="ECO:0000256" key="2">
    <source>
        <dbReference type="SAM" id="Phobius"/>
    </source>
</evidence>
<dbReference type="EMBL" id="LJIJ01000456">
    <property type="protein sequence ID" value="ODM97301.1"/>
    <property type="molecule type" value="Genomic_DNA"/>
</dbReference>
<keyword evidence="4" id="KW-1185">Reference proteome</keyword>
<name>A0A1D2MWI3_ORCCI</name>
<dbReference type="AlphaFoldDB" id="A0A1D2MWI3"/>
<keyword evidence="2" id="KW-0812">Transmembrane</keyword>
<feature type="region of interest" description="Disordered" evidence="1">
    <location>
        <begin position="22"/>
        <end position="82"/>
    </location>
</feature>
<evidence type="ECO:0000256" key="1">
    <source>
        <dbReference type="SAM" id="MobiDB-lite"/>
    </source>
</evidence>
<reference evidence="3 4" key="1">
    <citation type="journal article" date="2016" name="Genome Biol. Evol.">
        <title>Gene Family Evolution Reflects Adaptation to Soil Environmental Stressors in the Genome of the Collembolan Orchesella cincta.</title>
        <authorList>
            <person name="Faddeeva-Vakhrusheva A."/>
            <person name="Derks M.F."/>
            <person name="Anvar S.Y."/>
            <person name="Agamennone V."/>
            <person name="Suring W."/>
            <person name="Smit S."/>
            <person name="van Straalen N.M."/>
            <person name="Roelofs D."/>
        </authorList>
    </citation>
    <scope>NUCLEOTIDE SEQUENCE [LARGE SCALE GENOMIC DNA]</scope>
    <source>
        <tissue evidence="3">Mixed pool</tissue>
    </source>
</reference>
<dbReference type="GO" id="GO:0016020">
    <property type="term" value="C:membrane"/>
    <property type="evidence" value="ECO:0007669"/>
    <property type="project" value="InterPro"/>
</dbReference>
<keyword evidence="2" id="KW-1133">Transmembrane helix</keyword>
<keyword evidence="2" id="KW-0472">Membrane</keyword>
<feature type="compositionally biased region" description="Polar residues" evidence="1">
    <location>
        <begin position="37"/>
        <end position="47"/>
    </location>
</feature>
<gene>
    <name evidence="3" type="ORF">Ocin01_09383</name>
</gene>
<dbReference type="GO" id="GO:0140359">
    <property type="term" value="F:ABC-type transporter activity"/>
    <property type="evidence" value="ECO:0007669"/>
    <property type="project" value="InterPro"/>
</dbReference>
<dbReference type="GO" id="GO:0005319">
    <property type="term" value="F:lipid transporter activity"/>
    <property type="evidence" value="ECO:0007669"/>
    <property type="project" value="TreeGrafter"/>
</dbReference>
<accession>A0A1D2MWI3</accession>
<feature type="compositionally biased region" description="Basic residues" evidence="1">
    <location>
        <begin position="48"/>
        <end position="59"/>
    </location>
</feature>
<feature type="compositionally biased region" description="Low complexity" evidence="1">
    <location>
        <begin position="22"/>
        <end position="36"/>
    </location>
</feature>
<comment type="caution">
    <text evidence="3">The sequence shown here is derived from an EMBL/GenBank/DDBJ whole genome shotgun (WGS) entry which is preliminary data.</text>
</comment>
<feature type="transmembrane region" description="Helical" evidence="2">
    <location>
        <begin position="350"/>
        <end position="372"/>
    </location>
</feature>
<dbReference type="InterPro" id="IPR026082">
    <property type="entry name" value="ABCA"/>
</dbReference>
<evidence type="ECO:0000313" key="3">
    <source>
        <dbReference type="EMBL" id="ODM97301.1"/>
    </source>
</evidence>
<proteinExistence type="predicted"/>
<evidence type="ECO:0000313" key="4">
    <source>
        <dbReference type="Proteomes" id="UP000094527"/>
    </source>
</evidence>
<organism evidence="3 4">
    <name type="scientific">Orchesella cincta</name>
    <name type="common">Springtail</name>
    <name type="synonym">Podura cincta</name>
    <dbReference type="NCBI Taxonomy" id="48709"/>
    <lineage>
        <taxon>Eukaryota</taxon>
        <taxon>Metazoa</taxon>
        <taxon>Ecdysozoa</taxon>
        <taxon>Arthropoda</taxon>
        <taxon>Hexapoda</taxon>
        <taxon>Collembola</taxon>
        <taxon>Entomobryomorpha</taxon>
        <taxon>Entomobryoidea</taxon>
        <taxon>Orchesellidae</taxon>
        <taxon>Orchesellinae</taxon>
        <taxon>Orchesella</taxon>
    </lineage>
</organism>
<dbReference type="STRING" id="48709.A0A1D2MWI3"/>
<dbReference type="PANTHER" id="PTHR19229:SF250">
    <property type="entry name" value="ABC TRANSPORTER DOMAIN-CONTAINING PROTEIN-RELATED"/>
    <property type="match status" value="1"/>
</dbReference>
<keyword evidence="3" id="KW-0547">Nucleotide-binding</keyword>
<dbReference type="PANTHER" id="PTHR19229">
    <property type="entry name" value="ATP-BINDING CASSETTE TRANSPORTER SUBFAMILY A ABCA"/>
    <property type="match status" value="1"/>
</dbReference>
<feature type="compositionally biased region" description="Polar residues" evidence="1">
    <location>
        <begin position="60"/>
        <end position="74"/>
    </location>
</feature>
<keyword evidence="3" id="KW-0067">ATP-binding</keyword>
<dbReference type="Proteomes" id="UP000094527">
    <property type="component" value="Unassembled WGS sequence"/>
</dbReference>